<evidence type="ECO:0000256" key="12">
    <source>
        <dbReference type="ARBA" id="ARBA00022840"/>
    </source>
</evidence>
<dbReference type="InterPro" id="IPR006855">
    <property type="entry name" value="Vertebrate-like_GNAT_dom"/>
</dbReference>
<dbReference type="HAMAP" id="MF_00150">
    <property type="entry name" value="ArgC_type1"/>
    <property type="match status" value="1"/>
</dbReference>
<evidence type="ECO:0000256" key="17">
    <source>
        <dbReference type="ARBA" id="ARBA00023268"/>
    </source>
</evidence>
<protein>
    <recommendedName>
        <fullName evidence="6">acetylglutamate kinase</fullName>
        <ecNumber evidence="6">2.7.2.8</ecNumber>
    </recommendedName>
</protein>
<dbReference type="InterPro" id="IPR023013">
    <property type="entry name" value="AGPR_AS"/>
</dbReference>
<comment type="pathway">
    <text evidence="2 19">Amino-acid biosynthesis; L-arginine biosynthesis; N(2)-acetyl-L-ornithine from L-glutamate: step 2/4.</text>
</comment>
<dbReference type="InterPro" id="IPR036291">
    <property type="entry name" value="NAD(P)-bd_dom_sf"/>
</dbReference>
<dbReference type="GO" id="GO:0003942">
    <property type="term" value="F:N-acetyl-gamma-glutamyl-phosphate reductase activity"/>
    <property type="evidence" value="ECO:0007669"/>
    <property type="project" value="UniProtKB-UniRule"/>
</dbReference>
<comment type="similarity">
    <text evidence="4 19">In the N-terminal section; belongs to the acetylglutamate kinase family.</text>
</comment>
<evidence type="ECO:0000256" key="20">
    <source>
        <dbReference type="PROSITE-ProRule" id="PRU10010"/>
    </source>
</evidence>
<evidence type="ECO:0000256" key="13">
    <source>
        <dbReference type="ARBA" id="ARBA00022857"/>
    </source>
</evidence>
<dbReference type="FunFam" id="3.40.630.30:FF:000029">
    <property type="entry name" value="Bifunctional acetylglutamate kinase/N-acetyl-gamma-glutamyl-phosphate reductase"/>
    <property type="match status" value="1"/>
</dbReference>
<dbReference type="InterPro" id="IPR001048">
    <property type="entry name" value="Asp/Glu/Uridylate_kinase"/>
</dbReference>
<proteinExistence type="inferred from homology"/>
<dbReference type="InterPro" id="IPR000706">
    <property type="entry name" value="AGPR_type-1"/>
</dbReference>
<dbReference type="GO" id="GO:0003991">
    <property type="term" value="F:acetylglutamate kinase activity"/>
    <property type="evidence" value="ECO:0007669"/>
    <property type="project" value="UniProtKB-EC"/>
</dbReference>
<dbReference type="Pfam" id="PF04768">
    <property type="entry name" value="NAT"/>
    <property type="match status" value="1"/>
</dbReference>
<dbReference type="Pfam" id="PF22698">
    <property type="entry name" value="Semialdhyde_dhC_1"/>
    <property type="match status" value="1"/>
</dbReference>
<dbReference type="OMA" id="IAFIPHV"/>
<evidence type="ECO:0000256" key="7">
    <source>
        <dbReference type="ARBA" id="ARBA00022571"/>
    </source>
</evidence>
<dbReference type="GO" id="GO:0005524">
    <property type="term" value="F:ATP binding"/>
    <property type="evidence" value="ECO:0007669"/>
    <property type="project" value="UniProtKB-UniRule"/>
</dbReference>
<feature type="active site" evidence="20">
    <location>
        <position position="660"/>
    </location>
</feature>
<sequence>MAPWLVGRAHTRAYTNTGTAGHPNIEKETITRLLYNIGSRREVEWYLNHFSSVDSQKFAVIKVGGAIISDQLDSLASSVTFLNQVGLFPIILHGAGPQLNQLLENAGVEPNYIDGIRVTDANTLTIARSVFARENLKLADALERRGTRARPIPSGVFTADYLDKDKYGLVGKITHVNRAPIEAAIQAGALPVLTSLAETPDGQALNVNADVAAAELARVIEPLKIVFLNEKGGMHHGETGALMDVINLDEEYDHLMAQPWVKYGTKLKLREIHDLLMHLPRSSSVSIISPEHLQKELFTHSGAGTLIRRGHRLYRHDALAEIDVDRLRALLAHDADIAKGKVSVAQYLQAVKAGKFQIYGDEGFEVVALVDTQSGAIPIIDKMVVTKTGLLNNVNDGVWAKVAADHPRLMWTISRNDPHRAWHFERSDGSLSVGNDTILLFRGIASPQDVKLCVEQFYARQQALSGGAATVGAGAAAGIAAAGQKRGFATAAKPLGPRTAVHGRRSYSTSAAPKDAPEYRIGLIGARGFTGQELIGILNKHPRLALARSLSRSKELSGTPVGTWTRSPTVRYEVLSPDDVAKVDDVDAWVLALPNGAAAPWVAAIDKARAPHAAHHGHTSPIVVDLSADYRFADGIWEYGLVEARRTHLAKAARISNPGCYATGMQLALHPLARAGLLGGPASVFGVSGYSGAGTTPSPKNDVKNLNRAQVLAYALAGHIHEAEASRHTAAVQFTPHVGAFFRGIHLTIHAPLTSVEKIRAVDAELAAAIAQGDGKAATTLLHRRYAAQYAEEPLVEVMDPTKRDPPCVGDIAGRHGVAVGGFTVVPPVGNAPARIVLVAAIDNLRKGAATQAIQNVNLALGMDDLAGIELEDVASLDPPAAAATAAQ</sequence>
<keyword evidence="8 19" id="KW-0028">Amino-acid biosynthesis</keyword>
<dbReference type="NCBIfam" id="TIGR00761">
    <property type="entry name" value="argB"/>
    <property type="match status" value="1"/>
</dbReference>
<evidence type="ECO:0000256" key="1">
    <source>
        <dbReference type="ARBA" id="ARBA00004173"/>
    </source>
</evidence>
<comment type="subcellular location">
    <subcellularLocation>
        <location evidence="1 19">Mitochondrion</location>
    </subcellularLocation>
</comment>
<evidence type="ECO:0000256" key="19">
    <source>
        <dbReference type="PIRNR" id="PIRNR036440"/>
    </source>
</evidence>
<dbReference type="Proteomes" id="UP000054350">
    <property type="component" value="Unassembled WGS sequence"/>
</dbReference>
<dbReference type="PANTHER" id="PTHR23342:SF0">
    <property type="entry name" value="N-ACETYLGLUTAMATE SYNTHASE, MITOCHONDRIAL"/>
    <property type="match status" value="1"/>
</dbReference>
<keyword evidence="17 19" id="KW-0511">Multifunctional enzyme</keyword>
<evidence type="ECO:0000259" key="21">
    <source>
        <dbReference type="PROSITE" id="PS51731"/>
    </source>
</evidence>
<name>A0A0L0SYI9_ALLM3</name>
<dbReference type="SMART" id="SM00859">
    <property type="entry name" value="Semialdhyde_dh"/>
    <property type="match status" value="1"/>
</dbReference>
<keyword evidence="9 19" id="KW-0808">Transferase</keyword>
<dbReference type="Gene3D" id="3.40.630.30">
    <property type="match status" value="1"/>
</dbReference>
<evidence type="ECO:0000313" key="23">
    <source>
        <dbReference type="Proteomes" id="UP000054350"/>
    </source>
</evidence>
<evidence type="ECO:0000256" key="3">
    <source>
        <dbReference type="ARBA" id="ARBA00004862"/>
    </source>
</evidence>
<evidence type="ECO:0000256" key="8">
    <source>
        <dbReference type="ARBA" id="ARBA00022605"/>
    </source>
</evidence>
<dbReference type="InterPro" id="IPR036393">
    <property type="entry name" value="AceGlu_kinase-like_sf"/>
</dbReference>
<dbReference type="EMBL" id="GG745353">
    <property type="protein sequence ID" value="KNE67567.1"/>
    <property type="molecule type" value="Genomic_DNA"/>
</dbReference>
<dbReference type="InterPro" id="IPR011241">
    <property type="entry name" value="NAGK/NAGSA"/>
</dbReference>
<evidence type="ECO:0000256" key="18">
    <source>
        <dbReference type="ARBA" id="ARBA00048141"/>
    </source>
</evidence>
<dbReference type="SUPFAM" id="SSF51735">
    <property type="entry name" value="NAD(P)-binding Rossmann-fold domains"/>
    <property type="match status" value="1"/>
</dbReference>
<comment type="catalytic activity">
    <reaction evidence="18">
        <text>N-acetyl-L-glutamate + ATP = N-acetyl-L-glutamyl 5-phosphate + ADP</text>
        <dbReference type="Rhea" id="RHEA:14629"/>
        <dbReference type="ChEBI" id="CHEBI:30616"/>
        <dbReference type="ChEBI" id="CHEBI:44337"/>
        <dbReference type="ChEBI" id="CHEBI:57936"/>
        <dbReference type="ChEBI" id="CHEBI:456216"/>
        <dbReference type="EC" id="2.7.2.8"/>
    </reaction>
</comment>
<evidence type="ECO:0000313" key="22">
    <source>
        <dbReference type="EMBL" id="KNE67567.1"/>
    </source>
</evidence>
<dbReference type="AlphaFoldDB" id="A0A0L0SYI9"/>
<dbReference type="Gene3D" id="3.30.360.10">
    <property type="entry name" value="Dihydrodipicolinate Reductase, domain 2"/>
    <property type="match status" value="1"/>
</dbReference>
<organism evidence="22 23">
    <name type="scientific">Allomyces macrogynus (strain ATCC 38327)</name>
    <name type="common">Allomyces javanicus var. macrogynus</name>
    <dbReference type="NCBI Taxonomy" id="578462"/>
    <lineage>
        <taxon>Eukaryota</taxon>
        <taxon>Fungi</taxon>
        <taxon>Fungi incertae sedis</taxon>
        <taxon>Blastocladiomycota</taxon>
        <taxon>Blastocladiomycetes</taxon>
        <taxon>Blastocladiales</taxon>
        <taxon>Blastocladiaceae</taxon>
        <taxon>Allomyces</taxon>
    </lineage>
</organism>
<comment type="similarity">
    <text evidence="5 19">In the C-terminal section; belongs to the NAGSA dehydrogenase family.</text>
</comment>
<keyword evidence="7 19" id="KW-0055">Arginine biosynthesis</keyword>
<dbReference type="Gene3D" id="3.40.1160.10">
    <property type="entry name" value="Acetylglutamate kinase-like"/>
    <property type="match status" value="1"/>
</dbReference>
<dbReference type="PROSITE" id="PS01224">
    <property type="entry name" value="ARGC"/>
    <property type="match status" value="1"/>
</dbReference>
<dbReference type="GO" id="GO:0070401">
    <property type="term" value="F:NADP+ binding"/>
    <property type="evidence" value="ECO:0007669"/>
    <property type="project" value="InterPro"/>
</dbReference>
<dbReference type="FunFam" id="3.40.1160.10:FF:000046">
    <property type="entry name" value="N-acetylglutamate kinase / N-acetylglutamate synthase"/>
    <property type="match status" value="1"/>
</dbReference>
<keyword evidence="15 19" id="KW-0560">Oxidoreductase</keyword>
<dbReference type="GO" id="GO:0005759">
    <property type="term" value="C:mitochondrial matrix"/>
    <property type="evidence" value="ECO:0007669"/>
    <property type="project" value="TreeGrafter"/>
</dbReference>
<dbReference type="NCBIfam" id="NF003387">
    <property type="entry name" value="PRK04531.1-2"/>
    <property type="match status" value="1"/>
</dbReference>
<evidence type="ECO:0000256" key="9">
    <source>
        <dbReference type="ARBA" id="ARBA00022679"/>
    </source>
</evidence>
<comment type="pathway">
    <text evidence="3 19">Amino-acid biosynthesis; L-arginine biosynthesis; N(2)-acetyl-L-ornithine from L-glutamate: step 3/4.</text>
</comment>
<feature type="domain" description="N-acetyltransferase" evidence="21">
    <location>
        <begin position="311"/>
        <end position="465"/>
    </location>
</feature>
<dbReference type="VEuPathDB" id="FungiDB:AMAG_12019"/>
<dbReference type="InterPro" id="IPR000534">
    <property type="entry name" value="Semialdehyde_DH_NAD-bd"/>
</dbReference>
<keyword evidence="12 19" id="KW-0067">ATP-binding</keyword>
<dbReference type="GO" id="GO:0006526">
    <property type="term" value="P:L-arginine biosynthetic process"/>
    <property type="evidence" value="ECO:0007669"/>
    <property type="project" value="UniProtKB-UniRule"/>
</dbReference>
<dbReference type="UniPathway" id="UPA00068">
    <property type="reaction ID" value="UER00107"/>
</dbReference>
<evidence type="ECO:0000256" key="4">
    <source>
        <dbReference type="ARBA" id="ARBA00006830"/>
    </source>
</evidence>
<dbReference type="InterPro" id="IPR041734">
    <property type="entry name" value="NAGK-fArgBP"/>
</dbReference>
<dbReference type="InterPro" id="IPR058924">
    <property type="entry name" value="AGPR_dimerisation_dom"/>
</dbReference>
<evidence type="ECO:0000256" key="15">
    <source>
        <dbReference type="ARBA" id="ARBA00023002"/>
    </source>
</evidence>
<dbReference type="GO" id="GO:0051287">
    <property type="term" value="F:NAD binding"/>
    <property type="evidence" value="ECO:0007669"/>
    <property type="project" value="UniProtKB-UniRule"/>
</dbReference>
<dbReference type="SUPFAM" id="SSF53633">
    <property type="entry name" value="Carbamate kinase-like"/>
    <property type="match status" value="1"/>
</dbReference>
<keyword evidence="10 19" id="KW-0547">Nucleotide-binding</keyword>
<keyword evidence="13 19" id="KW-0521">NADP</keyword>
<dbReference type="eggNOG" id="KOG4354">
    <property type="taxonomic scope" value="Eukaryota"/>
</dbReference>
<dbReference type="CDD" id="cd04252">
    <property type="entry name" value="AAK_NAGK-fArgBP"/>
    <property type="match status" value="1"/>
</dbReference>
<dbReference type="InterPro" id="IPR004662">
    <property type="entry name" value="AcgluKinase_fam"/>
</dbReference>
<accession>A0A0L0SYI9</accession>
<evidence type="ECO:0000256" key="14">
    <source>
        <dbReference type="ARBA" id="ARBA00022946"/>
    </source>
</evidence>
<dbReference type="STRING" id="578462.A0A0L0SYI9"/>
<evidence type="ECO:0000256" key="11">
    <source>
        <dbReference type="ARBA" id="ARBA00022777"/>
    </source>
</evidence>
<gene>
    <name evidence="22" type="ORF">AMAG_12019</name>
</gene>
<evidence type="ECO:0000256" key="16">
    <source>
        <dbReference type="ARBA" id="ARBA00023128"/>
    </source>
</evidence>
<dbReference type="EC" id="2.7.2.8" evidence="6"/>
<dbReference type="Pfam" id="PF00696">
    <property type="entry name" value="AA_kinase"/>
    <property type="match status" value="1"/>
</dbReference>
<dbReference type="PIRSF" id="PIRSF036440">
    <property type="entry name" value="ARG5-6"/>
    <property type="match status" value="1"/>
</dbReference>
<reference evidence="22 23" key="1">
    <citation type="submission" date="2009-11" db="EMBL/GenBank/DDBJ databases">
        <title>Annotation of Allomyces macrogynus ATCC 38327.</title>
        <authorList>
            <consortium name="The Broad Institute Genome Sequencing Platform"/>
            <person name="Russ C."/>
            <person name="Cuomo C."/>
            <person name="Burger G."/>
            <person name="Gray M.W."/>
            <person name="Holland P.W.H."/>
            <person name="King N."/>
            <person name="Lang F.B.F."/>
            <person name="Roger A.J."/>
            <person name="Ruiz-Trillo I."/>
            <person name="Young S.K."/>
            <person name="Zeng Q."/>
            <person name="Gargeya S."/>
            <person name="Fitzgerald M."/>
            <person name="Haas B."/>
            <person name="Abouelleil A."/>
            <person name="Alvarado L."/>
            <person name="Arachchi H.M."/>
            <person name="Berlin A."/>
            <person name="Chapman S.B."/>
            <person name="Gearin G."/>
            <person name="Goldberg J."/>
            <person name="Griggs A."/>
            <person name="Gujja S."/>
            <person name="Hansen M."/>
            <person name="Heiman D."/>
            <person name="Howarth C."/>
            <person name="Larimer J."/>
            <person name="Lui A."/>
            <person name="MacDonald P.J.P."/>
            <person name="McCowen C."/>
            <person name="Montmayeur A."/>
            <person name="Murphy C."/>
            <person name="Neiman D."/>
            <person name="Pearson M."/>
            <person name="Priest M."/>
            <person name="Roberts A."/>
            <person name="Saif S."/>
            <person name="Shea T."/>
            <person name="Sisk P."/>
            <person name="Stolte C."/>
            <person name="Sykes S."/>
            <person name="Wortman J."/>
            <person name="Nusbaum C."/>
            <person name="Birren B."/>
        </authorList>
    </citation>
    <scope>NUCLEOTIDE SEQUENCE [LARGE SCALE GENOMIC DNA]</scope>
    <source>
        <strain evidence="22 23">ATCC 38327</strain>
    </source>
</reference>
<dbReference type="SUPFAM" id="SSF55347">
    <property type="entry name" value="Glyceraldehyde-3-phosphate dehydrogenase-like, C-terminal domain"/>
    <property type="match status" value="1"/>
</dbReference>
<dbReference type="PROSITE" id="PS51731">
    <property type="entry name" value="GNAT_NAGS"/>
    <property type="match status" value="1"/>
</dbReference>
<evidence type="ECO:0000256" key="2">
    <source>
        <dbReference type="ARBA" id="ARBA00004828"/>
    </source>
</evidence>
<keyword evidence="14" id="KW-0809">Transit peptide</keyword>
<evidence type="ECO:0000256" key="10">
    <source>
        <dbReference type="ARBA" id="ARBA00022741"/>
    </source>
</evidence>
<keyword evidence="23" id="KW-1185">Reference proteome</keyword>
<evidence type="ECO:0000256" key="6">
    <source>
        <dbReference type="ARBA" id="ARBA00013065"/>
    </source>
</evidence>
<dbReference type="eggNOG" id="KOG2436">
    <property type="taxonomic scope" value="Eukaryota"/>
</dbReference>
<dbReference type="Gene3D" id="3.40.50.720">
    <property type="entry name" value="NAD(P)-binding Rossmann-like Domain"/>
    <property type="match status" value="1"/>
</dbReference>
<keyword evidence="11 19" id="KW-0418">Kinase</keyword>
<dbReference type="PANTHER" id="PTHR23342">
    <property type="entry name" value="N-ACETYLGLUTAMATE SYNTHASE"/>
    <property type="match status" value="1"/>
</dbReference>
<reference evidence="23" key="2">
    <citation type="submission" date="2009-11" db="EMBL/GenBank/DDBJ databases">
        <title>The Genome Sequence of Allomyces macrogynus strain ATCC 38327.</title>
        <authorList>
            <consortium name="The Broad Institute Genome Sequencing Platform"/>
            <person name="Russ C."/>
            <person name="Cuomo C."/>
            <person name="Shea T."/>
            <person name="Young S.K."/>
            <person name="Zeng Q."/>
            <person name="Koehrsen M."/>
            <person name="Haas B."/>
            <person name="Borodovsky M."/>
            <person name="Guigo R."/>
            <person name="Alvarado L."/>
            <person name="Berlin A."/>
            <person name="Borenstein D."/>
            <person name="Chen Z."/>
            <person name="Engels R."/>
            <person name="Freedman E."/>
            <person name="Gellesch M."/>
            <person name="Goldberg J."/>
            <person name="Griggs A."/>
            <person name="Gujja S."/>
            <person name="Heiman D."/>
            <person name="Hepburn T."/>
            <person name="Howarth C."/>
            <person name="Jen D."/>
            <person name="Larson L."/>
            <person name="Lewis B."/>
            <person name="Mehta T."/>
            <person name="Park D."/>
            <person name="Pearson M."/>
            <person name="Roberts A."/>
            <person name="Saif S."/>
            <person name="Shenoy N."/>
            <person name="Sisk P."/>
            <person name="Stolte C."/>
            <person name="Sykes S."/>
            <person name="Walk T."/>
            <person name="White J."/>
            <person name="Yandava C."/>
            <person name="Burger G."/>
            <person name="Gray M.W."/>
            <person name="Holland P.W.H."/>
            <person name="King N."/>
            <person name="Lang F.B.F."/>
            <person name="Roger A.J."/>
            <person name="Ruiz-Trillo I."/>
            <person name="Lander E."/>
            <person name="Nusbaum C."/>
        </authorList>
    </citation>
    <scope>NUCLEOTIDE SEQUENCE [LARGE SCALE GENOMIC DNA]</scope>
    <source>
        <strain evidence="23">ATCC 38327</strain>
    </source>
</reference>
<evidence type="ECO:0000256" key="5">
    <source>
        <dbReference type="ARBA" id="ARBA00007239"/>
    </source>
</evidence>
<dbReference type="CDD" id="cd24149">
    <property type="entry name" value="AGPR_N_ARG5_6_like"/>
    <property type="match status" value="1"/>
</dbReference>
<dbReference type="Pfam" id="PF01118">
    <property type="entry name" value="Semialdhyde_dh"/>
    <property type="match status" value="1"/>
</dbReference>
<keyword evidence="16 19" id="KW-0496">Mitochondrion</keyword>
<dbReference type="OrthoDB" id="438291at2759"/>